<proteinExistence type="predicted"/>
<sequence length="206" mass="23250">MDGPIRAADDRSIRMIESNRMKQSSTSEKWLFESFYHSNYPTTARSKNAIPKRLKVAGKPRSFQLSTHQPSPPALIIKPSSRAPTIKSTPLTSTVKPSPPALAIKLSPSYTNKPTPSSMNQPSLRYPMTSVRDRQILSSHLIPSRSPESTDRGSWTANKDVSKKKNDLYKFRRIITAGRSFKSFTKPCFLIFDQHGNEIQRKTNSK</sequence>
<dbReference type="AlphaFoldDB" id="A0A5E4NJN9"/>
<name>A0A5E4NJN9_9HEMI</name>
<protein>
    <submittedName>
        <fullName evidence="2">Uncharacterized protein</fullName>
    </submittedName>
</protein>
<feature type="compositionally biased region" description="Polar residues" evidence="1">
    <location>
        <begin position="82"/>
        <end position="96"/>
    </location>
</feature>
<evidence type="ECO:0000256" key="1">
    <source>
        <dbReference type="SAM" id="MobiDB-lite"/>
    </source>
</evidence>
<keyword evidence="3" id="KW-1185">Reference proteome</keyword>
<feature type="region of interest" description="Disordered" evidence="1">
    <location>
        <begin position="62"/>
        <end position="125"/>
    </location>
</feature>
<gene>
    <name evidence="2" type="ORF">CINCED_3A006929</name>
</gene>
<evidence type="ECO:0000313" key="3">
    <source>
        <dbReference type="Proteomes" id="UP000325440"/>
    </source>
</evidence>
<dbReference type="EMBL" id="CABPRJ010001964">
    <property type="protein sequence ID" value="VVC42591.1"/>
    <property type="molecule type" value="Genomic_DNA"/>
</dbReference>
<accession>A0A5E4NJN9</accession>
<feature type="compositionally biased region" description="Polar residues" evidence="1">
    <location>
        <begin position="108"/>
        <end position="123"/>
    </location>
</feature>
<reference evidence="2 3" key="1">
    <citation type="submission" date="2019-08" db="EMBL/GenBank/DDBJ databases">
        <authorList>
            <person name="Alioto T."/>
            <person name="Alioto T."/>
            <person name="Gomez Garrido J."/>
        </authorList>
    </citation>
    <scope>NUCLEOTIDE SEQUENCE [LARGE SCALE GENOMIC DNA]</scope>
</reference>
<evidence type="ECO:0000313" key="2">
    <source>
        <dbReference type="EMBL" id="VVC42591.1"/>
    </source>
</evidence>
<dbReference type="Proteomes" id="UP000325440">
    <property type="component" value="Unassembled WGS sequence"/>
</dbReference>
<organism evidence="2 3">
    <name type="scientific">Cinara cedri</name>
    <dbReference type="NCBI Taxonomy" id="506608"/>
    <lineage>
        <taxon>Eukaryota</taxon>
        <taxon>Metazoa</taxon>
        <taxon>Ecdysozoa</taxon>
        <taxon>Arthropoda</taxon>
        <taxon>Hexapoda</taxon>
        <taxon>Insecta</taxon>
        <taxon>Pterygota</taxon>
        <taxon>Neoptera</taxon>
        <taxon>Paraneoptera</taxon>
        <taxon>Hemiptera</taxon>
        <taxon>Sternorrhyncha</taxon>
        <taxon>Aphidomorpha</taxon>
        <taxon>Aphidoidea</taxon>
        <taxon>Aphididae</taxon>
        <taxon>Lachninae</taxon>
        <taxon>Cinara</taxon>
    </lineage>
</organism>
<feature type="region of interest" description="Disordered" evidence="1">
    <location>
        <begin position="139"/>
        <end position="158"/>
    </location>
</feature>